<dbReference type="Proteomes" id="UP000254065">
    <property type="component" value="Unassembled WGS sequence"/>
</dbReference>
<sequence>MNQIKQLILSNSIDIATYSSYKNKLEIYLSSCQKKSKENTSNFLWRLVTLYNIKINFIKNFEYLKNGNFYESWCILETIEISLQNLINNSSKEFIDEYQVNFYKHYTQQWQSLFPYNIFFSMGFIASKFTCSICGHELRPRSLCNHRKGRIYDGELCFHICNQMDDILEVSIVDNPMQKCCIPMIDYDYSLVKYAVDRLYSPFDGWFCHKTKMKVERSKFHSVLSEALCPCHEHNKRFGECCFSKSQIEIPHVDFYFEKTFDESLPKFIFPY</sequence>
<accession>A0A378QYE3</accession>
<evidence type="ECO:0000313" key="1">
    <source>
        <dbReference type="EMBL" id="STZ07984.1"/>
    </source>
</evidence>
<organism evidence="1 2">
    <name type="scientific">Moraxella caprae</name>
    <dbReference type="NCBI Taxonomy" id="90240"/>
    <lineage>
        <taxon>Bacteria</taxon>
        <taxon>Pseudomonadati</taxon>
        <taxon>Pseudomonadota</taxon>
        <taxon>Gammaproteobacteria</taxon>
        <taxon>Moraxellales</taxon>
        <taxon>Moraxellaceae</taxon>
        <taxon>Moraxella</taxon>
    </lineage>
</organism>
<evidence type="ECO:0000313" key="2">
    <source>
        <dbReference type="Proteomes" id="UP000254065"/>
    </source>
</evidence>
<protein>
    <submittedName>
        <fullName evidence="1">Uncharacterized protein</fullName>
    </submittedName>
</protein>
<dbReference type="AlphaFoldDB" id="A0A378QYE3"/>
<keyword evidence="2" id="KW-1185">Reference proteome</keyword>
<proteinExistence type="predicted"/>
<reference evidence="1 2" key="1">
    <citation type="submission" date="2018-06" db="EMBL/GenBank/DDBJ databases">
        <authorList>
            <consortium name="Pathogen Informatics"/>
            <person name="Doyle S."/>
        </authorList>
    </citation>
    <scope>NUCLEOTIDE SEQUENCE [LARGE SCALE GENOMIC DNA]</scope>
    <source>
        <strain evidence="1 2">NCTC12877</strain>
    </source>
</reference>
<dbReference type="OrthoDB" id="9801392at2"/>
<dbReference type="RefSeq" id="WP_036387715.1">
    <property type="nucleotide sequence ID" value="NZ_UGQB01000004.1"/>
</dbReference>
<dbReference type="EMBL" id="UGQB01000004">
    <property type="protein sequence ID" value="STZ07984.1"/>
    <property type="molecule type" value="Genomic_DNA"/>
</dbReference>
<gene>
    <name evidence="1" type="ORF">NCTC12877_00966</name>
</gene>
<name>A0A378QYE3_9GAMM</name>
<dbReference type="STRING" id="1122244.GCA_000426885_01374"/>